<keyword evidence="10" id="KW-0175">Coiled coil</keyword>
<evidence type="ECO:0000256" key="6">
    <source>
        <dbReference type="ARBA" id="ARBA00022692"/>
    </source>
</evidence>
<dbReference type="Gene3D" id="2.40.30.170">
    <property type="match status" value="1"/>
</dbReference>
<proteinExistence type="inferred from homology"/>
<dbReference type="Proteomes" id="UP000198284">
    <property type="component" value="Unassembled WGS sequence"/>
</dbReference>
<evidence type="ECO:0000256" key="4">
    <source>
        <dbReference type="ARBA" id="ARBA00022475"/>
    </source>
</evidence>
<dbReference type="GO" id="GO:0005886">
    <property type="term" value="C:plasma membrane"/>
    <property type="evidence" value="ECO:0007669"/>
    <property type="project" value="UniProtKB-SubCell"/>
</dbReference>
<keyword evidence="14" id="KW-1185">Reference proteome</keyword>
<dbReference type="Gene3D" id="2.40.50.100">
    <property type="match status" value="1"/>
</dbReference>
<dbReference type="PRINTS" id="PR01490">
    <property type="entry name" value="RTXTOXIND"/>
</dbReference>
<dbReference type="PANTHER" id="PTHR30386:SF17">
    <property type="entry name" value="ALKALINE PROTEASE SECRETION PROTEIN APRE"/>
    <property type="match status" value="1"/>
</dbReference>
<dbReference type="PROSITE" id="PS00543">
    <property type="entry name" value="HLYD_FAMILY"/>
    <property type="match status" value="1"/>
</dbReference>
<keyword evidence="8 9" id="KW-0472">Membrane</keyword>
<evidence type="ECO:0000256" key="5">
    <source>
        <dbReference type="ARBA" id="ARBA00022519"/>
    </source>
</evidence>
<comment type="similarity">
    <text evidence="2 9">Belongs to the membrane fusion protein (MFP) (TC 8.A.1) family.</text>
</comment>
<dbReference type="RefSeq" id="WP_089400704.1">
    <property type="nucleotide sequence ID" value="NZ_FZOT01000014.1"/>
</dbReference>
<evidence type="ECO:0000256" key="2">
    <source>
        <dbReference type="ARBA" id="ARBA00009477"/>
    </source>
</evidence>
<dbReference type="NCBIfam" id="TIGR01843">
    <property type="entry name" value="type_I_hlyD"/>
    <property type="match status" value="1"/>
</dbReference>
<evidence type="ECO:0000256" key="3">
    <source>
        <dbReference type="ARBA" id="ARBA00022448"/>
    </source>
</evidence>
<dbReference type="SUPFAM" id="SSF111369">
    <property type="entry name" value="HlyD-like secretion proteins"/>
    <property type="match status" value="2"/>
</dbReference>
<evidence type="ECO:0000256" key="8">
    <source>
        <dbReference type="ARBA" id="ARBA00023136"/>
    </source>
</evidence>
<evidence type="ECO:0000259" key="12">
    <source>
        <dbReference type="Pfam" id="PF26002"/>
    </source>
</evidence>
<keyword evidence="4 9" id="KW-1003">Cell membrane</keyword>
<name>A0A239K290_9BURK</name>
<evidence type="ECO:0000259" key="11">
    <source>
        <dbReference type="Pfam" id="PF25994"/>
    </source>
</evidence>
<keyword evidence="7 9" id="KW-1133">Transmembrane helix</keyword>
<evidence type="ECO:0000256" key="7">
    <source>
        <dbReference type="ARBA" id="ARBA00022989"/>
    </source>
</evidence>
<dbReference type="Pfam" id="PF25994">
    <property type="entry name" value="HH_AprE"/>
    <property type="match status" value="1"/>
</dbReference>
<feature type="domain" description="AprE-like beta-barrel" evidence="12">
    <location>
        <begin position="353"/>
        <end position="443"/>
    </location>
</feature>
<dbReference type="InterPro" id="IPR058982">
    <property type="entry name" value="Beta-barrel_AprE"/>
</dbReference>
<evidence type="ECO:0000313" key="13">
    <source>
        <dbReference type="EMBL" id="SNT11802.1"/>
    </source>
</evidence>
<keyword evidence="3 9" id="KW-0813">Transport</keyword>
<dbReference type="InterPro" id="IPR050739">
    <property type="entry name" value="MFP"/>
</dbReference>
<evidence type="ECO:0000313" key="14">
    <source>
        <dbReference type="Proteomes" id="UP000198284"/>
    </source>
</evidence>
<dbReference type="GO" id="GO:0009306">
    <property type="term" value="P:protein secretion"/>
    <property type="evidence" value="ECO:0007669"/>
    <property type="project" value="InterPro"/>
</dbReference>
<protein>
    <recommendedName>
        <fullName evidence="9">Membrane fusion protein (MFP) family protein</fullName>
    </recommendedName>
</protein>
<gene>
    <name evidence="13" type="ORF">SAMN06265795_11485</name>
</gene>
<feature type="coiled-coil region" evidence="10">
    <location>
        <begin position="248"/>
        <end position="304"/>
    </location>
</feature>
<dbReference type="InterPro" id="IPR058781">
    <property type="entry name" value="HH_AprE-like"/>
</dbReference>
<feature type="transmembrane region" description="Helical" evidence="9">
    <location>
        <begin position="66"/>
        <end position="83"/>
    </location>
</feature>
<dbReference type="AlphaFoldDB" id="A0A239K290"/>
<dbReference type="Pfam" id="PF26002">
    <property type="entry name" value="Beta-barrel_AprE"/>
    <property type="match status" value="1"/>
</dbReference>
<dbReference type="OrthoDB" id="9775513at2"/>
<evidence type="ECO:0000256" key="1">
    <source>
        <dbReference type="ARBA" id="ARBA00004377"/>
    </source>
</evidence>
<dbReference type="InterPro" id="IPR010129">
    <property type="entry name" value="T1SS_HlyD"/>
</dbReference>
<keyword evidence="6 9" id="KW-0812">Transmembrane</keyword>
<dbReference type="InterPro" id="IPR006144">
    <property type="entry name" value="Secretion_HlyD_CS"/>
</dbReference>
<organism evidence="13 14">
    <name type="scientific">Noviherbaspirillum humi</name>
    <dbReference type="NCBI Taxonomy" id="1688639"/>
    <lineage>
        <taxon>Bacteria</taxon>
        <taxon>Pseudomonadati</taxon>
        <taxon>Pseudomonadota</taxon>
        <taxon>Betaproteobacteria</taxon>
        <taxon>Burkholderiales</taxon>
        <taxon>Oxalobacteraceae</taxon>
        <taxon>Noviherbaspirillum</taxon>
    </lineage>
</organism>
<keyword evidence="5 9" id="KW-0997">Cell inner membrane</keyword>
<sequence>MSNTSVIASPLVRLFGLLLRPFIAAEKAVDGWICSWNPYDPAQLKDKGLAPVQVEESQIRKSAARWFFLSMIAFLAWAFYAPIDAGVNVSGNVTVSGYRKSVQHPGGGVVQDILVKEGAQVRQGDVLIRVNPLNTEANLASAELQYINLLVTESRLKSERLGKAAIDWTRELDRWTSDPRAKEAKALQVELLNSRRAEYANQLSGLQVQAAGLTSAIAAKQVQLKTLAEEMVNTQKLADEGLVARNQANQALRSKSELESSLATAQADFGKTRAQIAQQQTSYMRDIDNQLAEVQKNREAYQGKFEAAKFDRTMAEIRAPVSGTVVGLKVYTVGGVLSSGQVLMEIVPEDSKLVVEAQVPTNLIDKVHIGLDADMRFTAFNQTTTPVIPGKVKLVGADKQKSEGGQQQEYYLAQVELTDKGLSLLGELKLQPGMPVDVLVKTGERSFMSYLMKPLSDKFSKAFKD</sequence>
<reference evidence="13 14" key="1">
    <citation type="submission" date="2017-06" db="EMBL/GenBank/DDBJ databases">
        <authorList>
            <person name="Kim H.J."/>
            <person name="Triplett B.A."/>
        </authorList>
    </citation>
    <scope>NUCLEOTIDE SEQUENCE [LARGE SCALE GENOMIC DNA]</scope>
    <source>
        <strain evidence="13 14">U15</strain>
    </source>
</reference>
<evidence type="ECO:0000256" key="10">
    <source>
        <dbReference type="SAM" id="Coils"/>
    </source>
</evidence>
<dbReference type="EMBL" id="FZOT01000014">
    <property type="protein sequence ID" value="SNT11802.1"/>
    <property type="molecule type" value="Genomic_DNA"/>
</dbReference>
<feature type="domain" description="AprE-like long alpha-helical hairpin" evidence="11">
    <location>
        <begin position="136"/>
        <end position="309"/>
    </location>
</feature>
<dbReference type="PANTHER" id="PTHR30386">
    <property type="entry name" value="MEMBRANE FUSION SUBUNIT OF EMRAB-TOLC MULTIDRUG EFFLUX PUMP"/>
    <property type="match status" value="1"/>
</dbReference>
<evidence type="ECO:0000256" key="9">
    <source>
        <dbReference type="RuleBase" id="RU365093"/>
    </source>
</evidence>
<accession>A0A239K290</accession>
<comment type="subcellular location">
    <subcellularLocation>
        <location evidence="1 9">Cell inner membrane</location>
        <topology evidence="1 9">Single-pass membrane protein</topology>
    </subcellularLocation>
</comment>